<evidence type="ECO:0000313" key="1">
    <source>
        <dbReference type="EMBL" id="NFV27436.1"/>
    </source>
</evidence>
<dbReference type="Gene3D" id="1.20.120.20">
    <property type="entry name" value="Apolipoprotein"/>
    <property type="match status" value="1"/>
</dbReference>
<organism evidence="1 2">
    <name type="scientific">Clostridium botulinum</name>
    <dbReference type="NCBI Taxonomy" id="1491"/>
    <lineage>
        <taxon>Bacteria</taxon>
        <taxon>Bacillati</taxon>
        <taxon>Bacillota</taxon>
        <taxon>Clostridia</taxon>
        <taxon>Eubacteriales</taxon>
        <taxon>Clostridiaceae</taxon>
        <taxon>Clostridium</taxon>
    </lineage>
</organism>
<comment type="caution">
    <text evidence="1">The sequence shown here is derived from an EMBL/GenBank/DDBJ whole genome shotgun (WGS) entry which is preliminary data.</text>
</comment>
<protein>
    <submittedName>
        <fullName evidence="1">Uncharacterized protein</fullName>
    </submittedName>
</protein>
<dbReference type="AlphaFoldDB" id="A0A6B4JLD9"/>
<dbReference type="Proteomes" id="UP000486903">
    <property type="component" value="Unassembled WGS sequence"/>
</dbReference>
<reference evidence="1 2" key="1">
    <citation type="submission" date="2019-04" db="EMBL/GenBank/DDBJ databases">
        <title>Genome sequencing of Clostridium botulinum Groups I-IV and Clostridium butyricum.</title>
        <authorList>
            <person name="Brunt J."/>
            <person name="Van Vliet A.H.M."/>
            <person name="Stringer S.C."/>
            <person name="Carter A.T."/>
            <person name="Peck M.W."/>
        </authorList>
    </citation>
    <scope>NUCLEOTIDE SEQUENCE [LARGE SCALE GENOMIC DNA]</scope>
    <source>
        <strain evidence="1 2">BL81</strain>
    </source>
</reference>
<dbReference type="RefSeq" id="WP_003373154.1">
    <property type="nucleotide sequence ID" value="NZ_JACBBA010000002.1"/>
</dbReference>
<name>A0A6B4JLD9_CLOBO</name>
<proteinExistence type="predicted"/>
<dbReference type="EMBL" id="SXFB01000015">
    <property type="protein sequence ID" value="NFV27436.1"/>
    <property type="molecule type" value="Genomic_DNA"/>
</dbReference>
<gene>
    <name evidence="1" type="ORF">FDG31_14955</name>
</gene>
<accession>A0A6B4JLD9</accession>
<sequence length="358" mass="39256">MGKLISKVSPYIKTGMGKVLGKLSAGAKNILNKVSGTADNILGAFSKTSRKLFEKAANKVGNVVTSIKNSAQDLADRICGKFNEVTSRIDNKIDDALRSVVNKADDALNSINKWVDKKVYDLSDGFGLVPEPVGGGKIPYEAPENIKPVENLISKMSGRGSEGVDIINVNQSPSVESIINGEVKVPTNRQGFDEWFDSLTSDECNQLWECPSIKKIIKDRLRDGNNHEWYKAKEWGLTTQEIKYDAVTEINTNNSNDLWFVDIEGGEGNIISGRHGDGKKAVDSTNTTLENSASSYAHKELDNLFNTSGNNDDYLRSLNEWADSHLISAIKDAGYSDAENIVAIGRDVLPDCIRLPRE</sequence>
<evidence type="ECO:0000313" key="2">
    <source>
        <dbReference type="Proteomes" id="UP000486903"/>
    </source>
</evidence>